<evidence type="ECO:0000313" key="4">
    <source>
        <dbReference type="Proteomes" id="UP000830631"/>
    </source>
</evidence>
<feature type="transmembrane region" description="Helical" evidence="1">
    <location>
        <begin position="210"/>
        <end position="233"/>
    </location>
</feature>
<accession>A0ABY4J4Q6</accession>
<feature type="domain" description="Putative T7SS secretion signal" evidence="2">
    <location>
        <begin position="10"/>
        <end position="170"/>
    </location>
</feature>
<evidence type="ECO:0000256" key="1">
    <source>
        <dbReference type="SAM" id="Phobius"/>
    </source>
</evidence>
<dbReference type="Proteomes" id="UP000830631">
    <property type="component" value="Chromosome"/>
</dbReference>
<dbReference type="EMBL" id="CP078078">
    <property type="protein sequence ID" value="UPL18853.1"/>
    <property type="molecule type" value="Genomic_DNA"/>
</dbReference>
<evidence type="ECO:0000259" key="2">
    <source>
        <dbReference type="Pfam" id="PF21725"/>
    </source>
</evidence>
<keyword evidence="1" id="KW-0472">Membrane</keyword>
<dbReference type="Pfam" id="PF21725">
    <property type="entry name" value="T7SS_signal"/>
    <property type="match status" value="1"/>
</dbReference>
<gene>
    <name evidence="3" type="ORF">KV397_14350</name>
</gene>
<reference evidence="3 4" key="1">
    <citation type="submission" date="2021-06" db="EMBL/GenBank/DDBJ databases">
        <title>Genome-based taxonomic framework of Microbacterium strains isolated from marine environment, the description of four new species and reclassification of four preexisting species.</title>
        <authorList>
            <person name="Lee S.D."/>
            <person name="Kim S.-M."/>
            <person name="Byeon Y.-S."/>
            <person name="Yang H.L."/>
            <person name="Kim I.S."/>
        </authorList>
    </citation>
    <scope>NUCLEOTIDE SEQUENCE [LARGE SCALE GENOMIC DNA]</scope>
    <source>
        <strain evidence="3 4">KSW4-10</strain>
    </source>
</reference>
<keyword evidence="4" id="KW-1185">Reference proteome</keyword>
<name>A0ABY4J4Q6_9MICO</name>
<dbReference type="RefSeq" id="WP_261811554.1">
    <property type="nucleotide sequence ID" value="NZ_CP078078.1"/>
</dbReference>
<feature type="transmembrane region" description="Helical" evidence="1">
    <location>
        <begin position="266"/>
        <end position="286"/>
    </location>
</feature>
<protein>
    <recommendedName>
        <fullName evidence="2">Putative T7SS secretion signal domain-containing protein</fullName>
    </recommendedName>
</protein>
<keyword evidence="1" id="KW-1133">Transmembrane helix</keyword>
<feature type="transmembrane region" description="Helical" evidence="1">
    <location>
        <begin position="240"/>
        <end position="260"/>
    </location>
</feature>
<proteinExistence type="predicted"/>
<keyword evidence="1" id="KW-0812">Transmembrane</keyword>
<dbReference type="InterPro" id="IPR049082">
    <property type="entry name" value="T7SS_signal"/>
</dbReference>
<organism evidence="3 4">
    <name type="scientific">Microbacterium aurugineum</name>
    <dbReference type="NCBI Taxonomy" id="2851642"/>
    <lineage>
        <taxon>Bacteria</taxon>
        <taxon>Bacillati</taxon>
        <taxon>Actinomycetota</taxon>
        <taxon>Actinomycetes</taxon>
        <taxon>Micrococcales</taxon>
        <taxon>Microbacteriaceae</taxon>
        <taxon>Microbacterium</taxon>
    </lineage>
</organism>
<sequence length="438" mass="45816">MQTTRGRTVEVIAGNPGDIDARATQISDLADDMLSAAATLRGIGDGSIRGKGYAMDKIREVVDDSHKDLKEAGERYRPAGTVLSRYATALSTAQQQMATIVSDCETSLSAVQSARGDASDAQGAFSSFRTEVAAAPPAPEEQDASAQQSDRLEQAAASAALALSQARETHAENLRAYDGVFETWEGAYETAVSDLEDANKIGEDSTWENIAGVLAVVAEVLSWVGLGLAVLGLIIGGPFIAALAVIVAVASLLVTVALMFDGRKGIGDLLWSVVGILPIGKLGLLFKKGGQLKFLGEIGKGIAKPFQQVKGLRGLQFAPRSGWRADWLPKFDAFAGRVSGVKMTGPFSLKGMLDRFVGGTGRSFTIAFTDAVGSAPKQAMGTQLFSQLPTALQNVVGGAPTTFEQVFNVYKWIDRGVSATGGRPSGALSPAGAINGLF</sequence>
<evidence type="ECO:0000313" key="3">
    <source>
        <dbReference type="EMBL" id="UPL18853.1"/>
    </source>
</evidence>